<evidence type="ECO:0000313" key="2">
    <source>
        <dbReference type="EMBL" id="QDT39516.1"/>
    </source>
</evidence>
<dbReference type="KEGG" id="svp:Pan189_39240"/>
<protein>
    <recommendedName>
        <fullName evidence="4">Lipoprotein</fullName>
    </recommendedName>
</protein>
<accession>A0A517R6J1</accession>
<gene>
    <name evidence="2" type="ORF">Pan189_39240</name>
</gene>
<evidence type="ECO:0000313" key="3">
    <source>
        <dbReference type="Proteomes" id="UP000317318"/>
    </source>
</evidence>
<dbReference type="Gene3D" id="3.40.50.10610">
    <property type="entry name" value="ABC-type transport auxiliary lipoprotein component"/>
    <property type="match status" value="1"/>
</dbReference>
<name>A0A517R6J1_9PLAN</name>
<keyword evidence="3" id="KW-1185">Reference proteome</keyword>
<proteinExistence type="predicted"/>
<organism evidence="2 3">
    <name type="scientific">Stratiformator vulcanicus</name>
    <dbReference type="NCBI Taxonomy" id="2527980"/>
    <lineage>
        <taxon>Bacteria</taxon>
        <taxon>Pseudomonadati</taxon>
        <taxon>Planctomycetota</taxon>
        <taxon>Planctomycetia</taxon>
        <taxon>Planctomycetales</taxon>
        <taxon>Planctomycetaceae</taxon>
        <taxon>Stratiformator</taxon>
    </lineage>
</organism>
<sequence>MRRFAILLLISGLPGCVLVERGVTNPIPAMDVVAIAPFLNLSTERVVDGREFANAYYGELQKVPGYQVIPVGVVEQAMVDAGINLDNPDDVLRLGQVLGADAVVVGAVTDYDPYYPPRIGMQVSWYATHPPGFAPGIANDPFARQAIRDIPKATRCDSSWWERACGCLKSKVPLSIRGQSPDAVVRSNEVLDLSAKTATSESTANERHIETVYGDSSTEASGPKNAIETAIHEFRRAKADSIGTIYPPQAPWTIRQVNSESIEDPLEADRPLPFLDFEVVTPRMKEREEKSAAKSSLKSAEVLSNNPIPSTEPVREVESVPDPVLVKFPEIPPAPLTAGATDSLPPVPPPLEFEGVPPAGLVASFPEPVWDPRTPVMSYTRVFDGSDGDLAALVRDYVELRDDLRAGGWEGYMHRSDDFLRFAMHRMIVEMLTLHGGDARRRYVLKLKRQFRTKPK</sequence>
<dbReference type="AlphaFoldDB" id="A0A517R6J1"/>
<dbReference type="OrthoDB" id="241736at2"/>
<evidence type="ECO:0000256" key="1">
    <source>
        <dbReference type="SAM" id="MobiDB-lite"/>
    </source>
</evidence>
<dbReference type="Proteomes" id="UP000317318">
    <property type="component" value="Chromosome"/>
</dbReference>
<reference evidence="2 3" key="1">
    <citation type="submission" date="2019-02" db="EMBL/GenBank/DDBJ databases">
        <title>Deep-cultivation of Planctomycetes and their phenomic and genomic characterization uncovers novel biology.</title>
        <authorList>
            <person name="Wiegand S."/>
            <person name="Jogler M."/>
            <person name="Boedeker C."/>
            <person name="Pinto D."/>
            <person name="Vollmers J."/>
            <person name="Rivas-Marin E."/>
            <person name="Kohn T."/>
            <person name="Peeters S.H."/>
            <person name="Heuer A."/>
            <person name="Rast P."/>
            <person name="Oberbeckmann S."/>
            <person name="Bunk B."/>
            <person name="Jeske O."/>
            <person name="Meyerdierks A."/>
            <person name="Storesund J.E."/>
            <person name="Kallscheuer N."/>
            <person name="Luecker S."/>
            <person name="Lage O.M."/>
            <person name="Pohl T."/>
            <person name="Merkel B.J."/>
            <person name="Hornburger P."/>
            <person name="Mueller R.-W."/>
            <person name="Bruemmer F."/>
            <person name="Labrenz M."/>
            <person name="Spormann A.M."/>
            <person name="Op den Camp H."/>
            <person name="Overmann J."/>
            <person name="Amann R."/>
            <person name="Jetten M.S.M."/>
            <person name="Mascher T."/>
            <person name="Medema M.H."/>
            <person name="Devos D.P."/>
            <person name="Kaster A.-K."/>
            <person name="Ovreas L."/>
            <person name="Rohde M."/>
            <person name="Galperin M.Y."/>
            <person name="Jogler C."/>
        </authorList>
    </citation>
    <scope>NUCLEOTIDE SEQUENCE [LARGE SCALE GENOMIC DNA]</scope>
    <source>
        <strain evidence="2 3">Pan189</strain>
    </source>
</reference>
<dbReference type="RefSeq" id="WP_145365650.1">
    <property type="nucleotide sequence ID" value="NZ_CP036268.1"/>
</dbReference>
<evidence type="ECO:0008006" key="4">
    <source>
        <dbReference type="Google" id="ProtNLM"/>
    </source>
</evidence>
<dbReference type="EMBL" id="CP036268">
    <property type="protein sequence ID" value="QDT39516.1"/>
    <property type="molecule type" value="Genomic_DNA"/>
</dbReference>
<feature type="region of interest" description="Disordered" evidence="1">
    <location>
        <begin position="286"/>
        <end position="316"/>
    </location>
</feature>